<dbReference type="EMBL" id="JADNYJ010000002">
    <property type="protein sequence ID" value="KAF8913236.1"/>
    <property type="molecule type" value="Genomic_DNA"/>
</dbReference>
<dbReference type="AlphaFoldDB" id="A0A9P5P2J8"/>
<keyword evidence="2" id="KW-1185">Reference proteome</keyword>
<name>A0A9P5P2J8_GYMJU</name>
<evidence type="ECO:0000313" key="1">
    <source>
        <dbReference type="EMBL" id="KAF8913236.1"/>
    </source>
</evidence>
<gene>
    <name evidence="1" type="ORF">CPB84DRAFT_1760743</name>
</gene>
<reference evidence="1" key="1">
    <citation type="submission" date="2020-11" db="EMBL/GenBank/DDBJ databases">
        <authorList>
            <consortium name="DOE Joint Genome Institute"/>
            <person name="Ahrendt S."/>
            <person name="Riley R."/>
            <person name="Andreopoulos W."/>
            <person name="LaButti K."/>
            <person name="Pangilinan J."/>
            <person name="Ruiz-duenas F.J."/>
            <person name="Barrasa J.M."/>
            <person name="Sanchez-Garcia M."/>
            <person name="Camarero S."/>
            <person name="Miyauchi S."/>
            <person name="Serrano A."/>
            <person name="Linde D."/>
            <person name="Babiker R."/>
            <person name="Drula E."/>
            <person name="Ayuso-Fernandez I."/>
            <person name="Pacheco R."/>
            <person name="Padilla G."/>
            <person name="Ferreira P."/>
            <person name="Barriuso J."/>
            <person name="Kellner H."/>
            <person name="Castanera R."/>
            <person name="Alfaro M."/>
            <person name="Ramirez L."/>
            <person name="Pisabarro A.G."/>
            <person name="Kuo A."/>
            <person name="Tritt A."/>
            <person name="Lipzen A."/>
            <person name="He G."/>
            <person name="Yan M."/>
            <person name="Ng V."/>
            <person name="Cullen D."/>
            <person name="Martin F."/>
            <person name="Rosso M.-N."/>
            <person name="Henrissat B."/>
            <person name="Hibbett D."/>
            <person name="Martinez A.T."/>
            <person name="Grigoriev I.V."/>
        </authorList>
    </citation>
    <scope>NUCLEOTIDE SEQUENCE</scope>
    <source>
        <strain evidence="1">AH 44721</strain>
    </source>
</reference>
<protein>
    <submittedName>
        <fullName evidence="1">Galactose-binding domain-like protein</fullName>
    </submittedName>
</protein>
<dbReference type="Proteomes" id="UP000724874">
    <property type="component" value="Unassembled WGS sequence"/>
</dbReference>
<sequence>MTSGDLISLLNEDTSIKVSSTLEKANGKKNLIDNNSETCWTSQQGLPQFIQLGFNDKVIPKRLSFTFQGGFVGTRCVLLIPSEGSEKKDWQVLTTVYPEDVNRRQTFDLIPNRPKTLDNGVTTLKLLFEESSDFFGRVTVYDVQLEGTKAAP</sequence>
<evidence type="ECO:0000313" key="2">
    <source>
        <dbReference type="Proteomes" id="UP000724874"/>
    </source>
</evidence>
<proteinExistence type="predicted"/>
<dbReference type="Gene3D" id="2.60.120.260">
    <property type="entry name" value="Galactose-binding domain-like"/>
    <property type="match status" value="1"/>
</dbReference>
<dbReference type="OrthoDB" id="10052260at2759"/>
<dbReference type="InterPro" id="IPR008979">
    <property type="entry name" value="Galactose-bd-like_sf"/>
</dbReference>
<comment type="caution">
    <text evidence="1">The sequence shown here is derived from an EMBL/GenBank/DDBJ whole genome shotgun (WGS) entry which is preliminary data.</text>
</comment>
<dbReference type="SUPFAM" id="SSF49785">
    <property type="entry name" value="Galactose-binding domain-like"/>
    <property type="match status" value="1"/>
</dbReference>
<organism evidence="1 2">
    <name type="scientific">Gymnopilus junonius</name>
    <name type="common">Spectacular rustgill mushroom</name>
    <name type="synonym">Gymnopilus spectabilis subsp. junonius</name>
    <dbReference type="NCBI Taxonomy" id="109634"/>
    <lineage>
        <taxon>Eukaryota</taxon>
        <taxon>Fungi</taxon>
        <taxon>Dikarya</taxon>
        <taxon>Basidiomycota</taxon>
        <taxon>Agaricomycotina</taxon>
        <taxon>Agaricomycetes</taxon>
        <taxon>Agaricomycetidae</taxon>
        <taxon>Agaricales</taxon>
        <taxon>Agaricineae</taxon>
        <taxon>Hymenogastraceae</taxon>
        <taxon>Gymnopilus</taxon>
    </lineage>
</organism>
<accession>A0A9P5P2J8</accession>